<dbReference type="InterPro" id="IPR025589">
    <property type="entry name" value="Toprim_C_rpt"/>
</dbReference>
<dbReference type="Pfam" id="PF13342">
    <property type="entry name" value="Toprim_Crpt"/>
    <property type="match status" value="1"/>
</dbReference>
<name>A0A4P7KZH0_9GAMM</name>
<geneLocation type="plasmid" evidence="3">
    <name>parsfin2</name>
</geneLocation>
<dbReference type="Proteomes" id="UP001177592">
    <property type="component" value="Plasmid paNv_CAN1"/>
</dbReference>
<dbReference type="KEGG" id="ans:ArsFIN_42220"/>
<geneLocation type="plasmid" evidence="2 4">
    <name>paNv_CAN1</name>
</geneLocation>
<dbReference type="EMBL" id="CP123524">
    <property type="protein sequence ID" value="WGM07877.1"/>
    <property type="molecule type" value="Genomic_DNA"/>
</dbReference>
<organism evidence="1 3">
    <name type="scientific">Arsenophonus nasoniae</name>
    <name type="common">son-killer infecting Nasonia vitripennis</name>
    <dbReference type="NCBI Taxonomy" id="638"/>
    <lineage>
        <taxon>Bacteria</taxon>
        <taxon>Pseudomonadati</taxon>
        <taxon>Pseudomonadota</taxon>
        <taxon>Gammaproteobacteria</taxon>
        <taxon>Enterobacterales</taxon>
        <taxon>Morganellaceae</taxon>
        <taxon>Arsenophonus</taxon>
    </lineage>
</organism>
<accession>A0A4P7KZH0</accession>
<proteinExistence type="predicted"/>
<reference evidence="2" key="2">
    <citation type="submission" date="2023-04" db="EMBL/GenBank/DDBJ databases">
        <title>Genome dynamics across the evolutionary transition to endosymbiosis.</title>
        <authorList>
            <person name="Siozios S."/>
            <person name="Nadal-Jimenez P."/>
            <person name="Azagi T."/>
            <person name="Sprong H."/>
            <person name="Frost C.L."/>
            <person name="Parratt S.R."/>
            <person name="Taylor G."/>
            <person name="Brettell L."/>
            <person name="Lew K.C."/>
            <person name="Croft L."/>
            <person name="King K.C."/>
            <person name="Brockhurst M.A."/>
            <person name="Hypsa V."/>
            <person name="Novakova E."/>
            <person name="Darby A.C."/>
            <person name="Hurst G.D.D."/>
        </authorList>
    </citation>
    <scope>NUCLEOTIDE SEQUENCE</scope>
    <source>
        <strain evidence="2">ANv_CAN</strain>
        <plasmid evidence="2">paNv_CAN1</plasmid>
    </source>
</reference>
<dbReference type="AlphaFoldDB" id="A0A4P7KZH0"/>
<evidence type="ECO:0000313" key="4">
    <source>
        <dbReference type="Proteomes" id="UP001177592"/>
    </source>
</evidence>
<evidence type="ECO:0000313" key="2">
    <source>
        <dbReference type="EMBL" id="WGM07877.1"/>
    </source>
</evidence>
<dbReference type="GeneID" id="39751919"/>
<reference evidence="1 3" key="1">
    <citation type="submission" date="2019-03" db="EMBL/GenBank/DDBJ databases">
        <title>Long-read sequencing reveals hyperdense prophage content in a complex bacterial symbiont genome.</title>
        <authorList>
            <person name="Frost C.L."/>
            <person name="Siozios S."/>
            <person name="Nadal-Jimenez P."/>
            <person name="Brockhurst M.A."/>
            <person name="King K.C."/>
            <person name="Darby A.C."/>
            <person name="Hurst G.D.D."/>
        </authorList>
    </citation>
    <scope>NUCLEOTIDE SEQUENCE [LARGE SCALE GENOMIC DNA]</scope>
    <source>
        <strain evidence="1 3">FIN</strain>
        <plasmid evidence="3">parsfin2</plasmid>
        <plasmid evidence="1">pArsFIN2</plasmid>
    </source>
</reference>
<evidence type="ECO:0000313" key="1">
    <source>
        <dbReference type="EMBL" id="QBY45611.1"/>
    </source>
</evidence>
<dbReference type="Proteomes" id="UP000295134">
    <property type="component" value="Plasmid pArsFIN2"/>
</dbReference>
<dbReference type="EMBL" id="CP038614">
    <property type="protein sequence ID" value="QBY45611.1"/>
    <property type="molecule type" value="Genomic_DNA"/>
</dbReference>
<protein>
    <submittedName>
        <fullName evidence="2">Topoisomerase C-terminal repeat-containing protein</fullName>
    </submittedName>
</protein>
<dbReference type="RefSeq" id="WP_026823883.1">
    <property type="nucleotide sequence ID" value="NZ_CP038614.1"/>
</dbReference>
<geneLocation type="plasmid" evidence="1">
    <name>pArsFIN2</name>
</geneLocation>
<keyword evidence="1" id="KW-0614">Plasmid</keyword>
<gene>
    <name evidence="1" type="ORF">ArsFIN_42220</name>
    <name evidence="2" type="ORF">QE258_21635</name>
</gene>
<keyword evidence="4" id="KW-1185">Reference proteome</keyword>
<evidence type="ECO:0000313" key="3">
    <source>
        <dbReference type="Proteomes" id="UP000295134"/>
    </source>
</evidence>
<sequence length="144" mass="16141">MLLTLKAIQFPNHEQIEQGNLSVDEFVEQLYGDINRLLSDDIGQNLKIDTPTNQTSTTICCPNCNKALLDKPKLVVCEAQCGFKIWKTVCEKTLTTKQIETLVKKGKTGIIKGFKSKAGKNFDATLILQDKTTGATRFEFENNR</sequence>